<evidence type="ECO:0000256" key="5">
    <source>
        <dbReference type="ARBA" id="ARBA00022801"/>
    </source>
</evidence>
<comment type="cofactor">
    <cofactor evidence="10">
        <name>Mg(2+)</name>
        <dbReference type="ChEBI" id="CHEBI:18420"/>
    </cofactor>
    <text evidence="10">Binds 1 Mg(2+) ion per subunit.</text>
</comment>
<dbReference type="SUPFAM" id="SSF52972">
    <property type="entry name" value="ITPase-like"/>
    <property type="match status" value="1"/>
</dbReference>
<dbReference type="FunFam" id="3.90.950.10:FF:000001">
    <property type="entry name" value="dITP/XTP pyrophosphatase"/>
    <property type="match status" value="1"/>
</dbReference>
<evidence type="ECO:0000256" key="9">
    <source>
        <dbReference type="ARBA" id="ARBA00052017"/>
    </source>
</evidence>
<feature type="binding site" evidence="10">
    <location>
        <begin position="181"/>
        <end position="182"/>
    </location>
    <ligand>
        <name>substrate</name>
    </ligand>
</feature>
<evidence type="ECO:0000256" key="4">
    <source>
        <dbReference type="ARBA" id="ARBA00022741"/>
    </source>
</evidence>
<keyword evidence="13" id="KW-1185">Reference proteome</keyword>
<feature type="binding site" evidence="10">
    <location>
        <position position="41"/>
    </location>
    <ligand>
        <name>Mg(2+)</name>
        <dbReference type="ChEBI" id="CHEBI:18420"/>
    </ligand>
</feature>
<evidence type="ECO:0000256" key="7">
    <source>
        <dbReference type="ARBA" id="ARBA00023080"/>
    </source>
</evidence>
<comment type="subunit">
    <text evidence="2 10">Homodimer.</text>
</comment>
<evidence type="ECO:0000256" key="1">
    <source>
        <dbReference type="ARBA" id="ARBA00008023"/>
    </source>
</evidence>
<dbReference type="InterPro" id="IPR029001">
    <property type="entry name" value="ITPase-like_fam"/>
</dbReference>
<evidence type="ECO:0000256" key="10">
    <source>
        <dbReference type="HAMAP-Rule" id="MF_01405"/>
    </source>
</evidence>
<dbReference type="Proteomes" id="UP000070352">
    <property type="component" value="Unassembled WGS sequence"/>
</dbReference>
<comment type="caution">
    <text evidence="12">The sequence shown here is derived from an EMBL/GenBank/DDBJ whole genome shotgun (WGS) entry which is preliminary data.</text>
</comment>
<evidence type="ECO:0000256" key="3">
    <source>
        <dbReference type="ARBA" id="ARBA00022723"/>
    </source>
</evidence>
<comment type="function">
    <text evidence="10">Pyrophosphatase that catalyzes the hydrolysis of nucleoside triphosphates to their monophosphate derivatives, with a high preference for the non-canonical purine nucleotides XTP (xanthosine triphosphate), dITP (deoxyinosine triphosphate) and ITP. Seems to function as a house-cleaning enzyme that removes non-canonical purine nucleotides from the nucleotide pool, thus preventing their incorporation into DNA/RNA and avoiding chromosomal lesions.</text>
</comment>
<evidence type="ECO:0000256" key="8">
    <source>
        <dbReference type="ARBA" id="ARBA00051875"/>
    </source>
</evidence>
<dbReference type="GO" id="GO:0036220">
    <property type="term" value="F:ITP diphosphatase activity"/>
    <property type="evidence" value="ECO:0007669"/>
    <property type="project" value="UniProtKB-UniRule"/>
</dbReference>
<comment type="catalytic activity">
    <reaction evidence="9 10">
        <text>XTP + H2O = XMP + diphosphate + H(+)</text>
        <dbReference type="Rhea" id="RHEA:28610"/>
        <dbReference type="ChEBI" id="CHEBI:15377"/>
        <dbReference type="ChEBI" id="CHEBI:15378"/>
        <dbReference type="ChEBI" id="CHEBI:33019"/>
        <dbReference type="ChEBI" id="CHEBI:57464"/>
        <dbReference type="ChEBI" id="CHEBI:61314"/>
        <dbReference type="EC" id="3.6.1.66"/>
    </reaction>
</comment>
<gene>
    <name evidence="12" type="ORF">U473_02465</name>
</gene>
<dbReference type="GO" id="GO:0035870">
    <property type="term" value="F:dITP diphosphatase activity"/>
    <property type="evidence" value="ECO:0007669"/>
    <property type="project" value="UniProtKB-UniRule"/>
</dbReference>
<dbReference type="GO" id="GO:0005829">
    <property type="term" value="C:cytosol"/>
    <property type="evidence" value="ECO:0007669"/>
    <property type="project" value="TreeGrafter"/>
</dbReference>
<dbReference type="STRING" id="1413211.U473_02465"/>
<keyword evidence="7 10" id="KW-0546">Nucleotide metabolism</keyword>
<dbReference type="InterPro" id="IPR020922">
    <property type="entry name" value="dITP/XTP_pyrophosphatase"/>
</dbReference>
<feature type="binding site" evidence="10">
    <location>
        <position position="70"/>
    </location>
    <ligand>
        <name>Mg(2+)</name>
        <dbReference type="ChEBI" id="CHEBI:18420"/>
    </ligand>
</feature>
<feature type="binding site" evidence="10">
    <location>
        <position position="176"/>
    </location>
    <ligand>
        <name>substrate</name>
    </ligand>
</feature>
<dbReference type="RefSeq" id="WP_068727395.1">
    <property type="nucleotide sequence ID" value="NZ_LSKU01000001.1"/>
</dbReference>
<keyword evidence="3 10" id="KW-0479">Metal-binding</keyword>
<dbReference type="EC" id="3.6.1.66" evidence="10"/>
<evidence type="ECO:0000256" key="6">
    <source>
        <dbReference type="ARBA" id="ARBA00022842"/>
    </source>
</evidence>
<dbReference type="GO" id="GO:0009117">
    <property type="term" value="P:nucleotide metabolic process"/>
    <property type="evidence" value="ECO:0007669"/>
    <property type="project" value="UniProtKB-KW"/>
</dbReference>
<dbReference type="Pfam" id="PF01725">
    <property type="entry name" value="Ham1p_like"/>
    <property type="match status" value="1"/>
</dbReference>
<dbReference type="GO" id="GO:0046872">
    <property type="term" value="F:metal ion binding"/>
    <property type="evidence" value="ECO:0007669"/>
    <property type="project" value="UniProtKB-KW"/>
</dbReference>
<dbReference type="OrthoDB" id="9807456at2"/>
<dbReference type="EMBL" id="LSKU01000001">
    <property type="protein sequence ID" value="KXG44982.1"/>
    <property type="molecule type" value="Genomic_DNA"/>
</dbReference>
<evidence type="ECO:0000256" key="2">
    <source>
        <dbReference type="ARBA" id="ARBA00011738"/>
    </source>
</evidence>
<dbReference type="GO" id="GO:0036222">
    <property type="term" value="F:XTP diphosphatase activity"/>
    <property type="evidence" value="ECO:0007669"/>
    <property type="project" value="UniProtKB-UniRule"/>
</dbReference>
<dbReference type="CDD" id="cd00515">
    <property type="entry name" value="HAM1"/>
    <property type="match status" value="1"/>
</dbReference>
<name>A0A135L7M9_9BACI</name>
<organism evidence="12 13">
    <name type="scientific">Tepidibacillus decaturensis</name>
    <dbReference type="NCBI Taxonomy" id="1413211"/>
    <lineage>
        <taxon>Bacteria</taxon>
        <taxon>Bacillati</taxon>
        <taxon>Bacillota</taxon>
        <taxon>Bacilli</taxon>
        <taxon>Bacillales</taxon>
        <taxon>Bacillaceae</taxon>
        <taxon>Tepidibacillus</taxon>
    </lineage>
</organism>
<feature type="binding site" evidence="10">
    <location>
        <position position="71"/>
    </location>
    <ligand>
        <name>substrate</name>
    </ligand>
</feature>
<dbReference type="GO" id="GO:0000166">
    <property type="term" value="F:nucleotide binding"/>
    <property type="evidence" value="ECO:0007669"/>
    <property type="project" value="UniProtKB-KW"/>
</dbReference>
<evidence type="ECO:0000256" key="11">
    <source>
        <dbReference type="RuleBase" id="RU003781"/>
    </source>
</evidence>
<feature type="binding site" evidence="10">
    <location>
        <begin position="8"/>
        <end position="13"/>
    </location>
    <ligand>
        <name>substrate</name>
    </ligand>
</feature>
<proteinExistence type="inferred from homology"/>
<dbReference type="GO" id="GO:0017111">
    <property type="term" value="F:ribonucleoside triphosphate phosphatase activity"/>
    <property type="evidence" value="ECO:0007669"/>
    <property type="project" value="InterPro"/>
</dbReference>
<keyword evidence="4 10" id="KW-0547">Nucleotide-binding</keyword>
<dbReference type="NCBIfam" id="TIGR00042">
    <property type="entry name" value="RdgB/HAM1 family non-canonical purine NTP pyrophosphatase"/>
    <property type="match status" value="1"/>
</dbReference>
<dbReference type="Gene3D" id="3.90.950.10">
    <property type="match status" value="1"/>
</dbReference>
<comment type="catalytic activity">
    <reaction evidence="8 10">
        <text>dITP + H2O = dIMP + diphosphate + H(+)</text>
        <dbReference type="Rhea" id="RHEA:28342"/>
        <dbReference type="ChEBI" id="CHEBI:15377"/>
        <dbReference type="ChEBI" id="CHEBI:15378"/>
        <dbReference type="ChEBI" id="CHEBI:33019"/>
        <dbReference type="ChEBI" id="CHEBI:61194"/>
        <dbReference type="ChEBI" id="CHEBI:61382"/>
        <dbReference type="EC" id="3.6.1.66"/>
    </reaction>
</comment>
<comment type="catalytic activity">
    <reaction evidence="10">
        <text>ITP + H2O = IMP + diphosphate + H(+)</text>
        <dbReference type="Rhea" id="RHEA:29399"/>
        <dbReference type="ChEBI" id="CHEBI:15377"/>
        <dbReference type="ChEBI" id="CHEBI:15378"/>
        <dbReference type="ChEBI" id="CHEBI:33019"/>
        <dbReference type="ChEBI" id="CHEBI:58053"/>
        <dbReference type="ChEBI" id="CHEBI:61402"/>
        <dbReference type="EC" id="3.6.1.66"/>
    </reaction>
</comment>
<reference evidence="12 13" key="1">
    <citation type="submission" date="2016-02" db="EMBL/GenBank/DDBJ databases">
        <title>Draft Genome for Tepidibacillus decaturensis nov. sp. Strain Z9, an Anaerobic, Moderately Thermophilic and Heterotrophic Bacterium from Deep Subsurface of the Illinois Basin, USA.</title>
        <authorList>
            <person name="Dong Y."/>
            <person name="Chang J.Y."/>
            <person name="Sanford R."/>
            <person name="Fouke B.W."/>
        </authorList>
    </citation>
    <scope>NUCLEOTIDE SEQUENCE [LARGE SCALE GENOMIC DNA]</scope>
    <source>
        <strain evidence="12 13">Z9</strain>
    </source>
</reference>
<dbReference type="GO" id="GO:0009146">
    <property type="term" value="P:purine nucleoside triphosphate catabolic process"/>
    <property type="evidence" value="ECO:0007669"/>
    <property type="project" value="UniProtKB-UniRule"/>
</dbReference>
<feature type="active site" description="Proton acceptor" evidence="10">
    <location>
        <position position="70"/>
    </location>
</feature>
<feature type="binding site" evidence="10">
    <location>
        <begin position="153"/>
        <end position="156"/>
    </location>
    <ligand>
        <name>substrate</name>
    </ligand>
</feature>
<sequence length="200" mass="22572">MKEVVIASTNKGKIKEFQEMFQSFGIRVRTLEEFGEIPDIEEDGESFEENAKKKAETICDQLQLPTIADDSGLMVDALGGQPGIYSARFAGEEKNDQKNIHKLLNMMTSIDMEKRTAQFVSVIAFAIPGEETIIVRGTCKGMIGYEPKGEHGFGYDPIFYLPQYKMTMAEIDPTLKNQISHRAHAIRKLKNKIEYVDLKS</sequence>
<dbReference type="PANTHER" id="PTHR11067">
    <property type="entry name" value="INOSINE TRIPHOSPHATE PYROPHOSPHATASE/HAM1 PROTEIN"/>
    <property type="match status" value="1"/>
</dbReference>
<accession>A0A135L7M9</accession>
<protein>
    <recommendedName>
        <fullName evidence="10">dITP/XTP pyrophosphatase</fullName>
        <ecNumber evidence="10">3.6.1.66</ecNumber>
    </recommendedName>
    <alternativeName>
        <fullName evidence="10">Non-canonical purine NTP pyrophosphatase</fullName>
    </alternativeName>
    <alternativeName>
        <fullName evidence="10">Non-standard purine NTP pyrophosphatase</fullName>
    </alternativeName>
    <alternativeName>
        <fullName evidence="10">Nucleoside-triphosphate diphosphatase</fullName>
    </alternativeName>
    <alternativeName>
        <fullName evidence="10">Nucleoside-triphosphate pyrophosphatase</fullName>
        <shortName evidence="10">NTPase</shortName>
    </alternativeName>
</protein>
<dbReference type="PANTHER" id="PTHR11067:SF9">
    <property type="entry name" value="INOSINE TRIPHOSPHATE PYROPHOSPHATASE"/>
    <property type="match status" value="1"/>
</dbReference>
<evidence type="ECO:0000313" key="12">
    <source>
        <dbReference type="EMBL" id="KXG44982.1"/>
    </source>
</evidence>
<comment type="similarity">
    <text evidence="1 10 11">Belongs to the HAM1 NTPase family.</text>
</comment>
<dbReference type="InterPro" id="IPR002637">
    <property type="entry name" value="RdgB/HAM1"/>
</dbReference>
<evidence type="ECO:0000313" key="13">
    <source>
        <dbReference type="Proteomes" id="UP000070352"/>
    </source>
</evidence>
<dbReference type="AlphaFoldDB" id="A0A135L7M9"/>
<dbReference type="HAMAP" id="MF_01405">
    <property type="entry name" value="Non_canon_purine_NTPase"/>
    <property type="match status" value="1"/>
</dbReference>
<keyword evidence="5 10" id="KW-0378">Hydrolase</keyword>
<keyword evidence="6 10" id="KW-0460">Magnesium</keyword>
<dbReference type="NCBIfam" id="NF011397">
    <property type="entry name" value="PRK14822.1"/>
    <property type="match status" value="1"/>
</dbReference>